<feature type="transmembrane region" description="Helical" evidence="1">
    <location>
        <begin position="153"/>
        <end position="170"/>
    </location>
</feature>
<feature type="transmembrane region" description="Helical" evidence="1">
    <location>
        <begin position="176"/>
        <end position="198"/>
    </location>
</feature>
<evidence type="ECO:0000313" key="3">
    <source>
        <dbReference type="Proteomes" id="UP000230869"/>
    </source>
</evidence>
<dbReference type="AlphaFoldDB" id="A0A2M6K8L4"/>
<comment type="caution">
    <text evidence="2">The sequence shown here is derived from an EMBL/GenBank/DDBJ whole genome shotgun (WGS) entry which is preliminary data.</text>
</comment>
<gene>
    <name evidence="2" type="ORF">COV49_03400</name>
</gene>
<dbReference type="Proteomes" id="UP000230869">
    <property type="component" value="Unassembled WGS sequence"/>
</dbReference>
<reference evidence="2 3" key="1">
    <citation type="submission" date="2017-09" db="EMBL/GenBank/DDBJ databases">
        <title>Depth-based differentiation of microbial function through sediment-hosted aquifers and enrichment of novel symbionts in the deep terrestrial subsurface.</title>
        <authorList>
            <person name="Probst A.J."/>
            <person name="Ladd B."/>
            <person name="Jarett J.K."/>
            <person name="Geller-Mcgrath D.E."/>
            <person name="Sieber C.M."/>
            <person name="Emerson J.B."/>
            <person name="Anantharaman K."/>
            <person name="Thomas B.C."/>
            <person name="Malmstrom R."/>
            <person name="Stieglmeier M."/>
            <person name="Klingl A."/>
            <person name="Woyke T."/>
            <person name="Ryan C.M."/>
            <person name="Banfield J.F."/>
        </authorList>
    </citation>
    <scope>NUCLEOTIDE SEQUENCE [LARGE SCALE GENOMIC DNA]</scope>
    <source>
        <strain evidence="2">CG11_big_fil_rev_8_21_14_0_20_39_10</strain>
    </source>
</reference>
<proteinExistence type="predicted"/>
<feature type="transmembrane region" description="Helical" evidence="1">
    <location>
        <begin position="21"/>
        <end position="39"/>
    </location>
</feature>
<accession>A0A2M6K8L4</accession>
<feature type="transmembrane region" description="Helical" evidence="1">
    <location>
        <begin position="116"/>
        <end position="141"/>
    </location>
</feature>
<sequence length="221" mass="25744">MQFNVKLLKLPQHLLSNIVGNFTIMILSFIKSVLIVRIATPYFFGIYQYKFAIFSSLFVFSSTLDFTFLRFFNSEETKPEIFWGHALVKISFLIFSIILCQGYLTFAFDDSHNIPAILIIAIVAQINSANFKTLFACIFSLTEEYRLLNAIEVLFLLLWIVLIWFINYYFKIDGVTFLTLTSSLAVVVDLAFMIYSYIHFHKIFKTLKYPGFKRSLKIGLY</sequence>
<organism evidence="2 3">
    <name type="scientific">Candidatus Falkowbacteria bacterium CG11_big_fil_rev_8_21_14_0_20_39_10</name>
    <dbReference type="NCBI Taxonomy" id="1974570"/>
    <lineage>
        <taxon>Bacteria</taxon>
        <taxon>Candidatus Falkowiibacteriota</taxon>
    </lineage>
</organism>
<dbReference type="EMBL" id="PCWW01000060">
    <property type="protein sequence ID" value="PIR13060.1"/>
    <property type="molecule type" value="Genomic_DNA"/>
</dbReference>
<protein>
    <submittedName>
        <fullName evidence="2">Uncharacterized protein</fullName>
    </submittedName>
</protein>
<keyword evidence="1" id="KW-0472">Membrane</keyword>
<keyword evidence="1" id="KW-1133">Transmembrane helix</keyword>
<evidence type="ECO:0000313" key="2">
    <source>
        <dbReference type="EMBL" id="PIR13060.1"/>
    </source>
</evidence>
<feature type="non-terminal residue" evidence="2">
    <location>
        <position position="221"/>
    </location>
</feature>
<keyword evidence="1" id="KW-0812">Transmembrane</keyword>
<name>A0A2M6K8L4_9BACT</name>
<feature type="transmembrane region" description="Helical" evidence="1">
    <location>
        <begin position="81"/>
        <end position="104"/>
    </location>
</feature>
<evidence type="ECO:0000256" key="1">
    <source>
        <dbReference type="SAM" id="Phobius"/>
    </source>
</evidence>
<feature type="transmembrane region" description="Helical" evidence="1">
    <location>
        <begin position="51"/>
        <end position="69"/>
    </location>
</feature>